<protein>
    <recommendedName>
        <fullName evidence="4">F-box domain-containing protein</fullName>
    </recommendedName>
</protein>
<dbReference type="Proteomes" id="UP000230605">
    <property type="component" value="Chromosome 3"/>
</dbReference>
<evidence type="ECO:0000313" key="2">
    <source>
        <dbReference type="EMBL" id="PIA98889.1"/>
    </source>
</evidence>
<evidence type="ECO:0000313" key="3">
    <source>
        <dbReference type="Proteomes" id="UP000230605"/>
    </source>
</evidence>
<evidence type="ECO:0000256" key="1">
    <source>
        <dbReference type="SAM" id="MobiDB-lite"/>
    </source>
</evidence>
<sequence length="1128" mass="123095">MTDRHAPNGRPLSPLNEVAAEQSSLNTASSPPSTPGRLARRRRVFSRFSRSSDDIRAGSSRSPPAFNPEAIEFVPSSRMSSKRKASSLARPSKNAASSARTAGLDRGSPDNPIIRAQDVFGSGPLTRSSNVGDTLEAGLSALLDDEDDTELFDMDISDTAAGSAIPINNAGPAPRTRFTDAMMVVRAQLTETSTSAAELLQCYSAILFSTEASGLTGGMPDGVTKLRYLPLCPRSSVNRPEAITKDTELIVLPSHGERINNLTKTISRCQADWPREVLPVEIFNLITSSLSRDDLKSMRLVNREFEEKVSANLFASAVVPFNTELYDMIEEDSKAAHRMPRATPVAEAKGKAKAMDSNEQPSDRSLRGLHWQNAKHDAEGKVYKGHGLRVFRGFGPYFRRFGMSFEVAEDQLARPPMKKELDHVTAYYGSYEWPHQQYTRFAGLAGLERTADETLRMKAAFSNLGKVQDLGLSIDSGLGWLNGPDRSIHARVFQRPSPVFGPSRLTPDQQAQDAQTFWQALQDCHASIGFRGNQKEVSLDRRILSVAPPEIAGIQDSKFANTQAWSSIAAGKAVPAISSGTASSESRYGLLYTSISQADLTTSAAYDKSALVPAELRKEQKEWLMETDWAQRAFLECYMLAVMDNPANFGKVKVLTIAKVSSGLLPILSREAFWEALPSVTDVTIHVKPDWRTVERDNAGYAEVCQRHPSEAVTTFYRCILRDRLCLKSTIKKLNIGWTAGGEHAEGVFARNNHVLPAPITQLDHSTAVNNQLGLIFNFVEHLTLHNCWITPVTLEGLIKSHADKSLKTLTLDSVSLTAHPRFAAGGQAAMQNQVLQALAALPAAAGQAQQAMMPQWLQNIPGLPAGWQQLLQNNVQQAAQLAWAANPAAQPAPQLFNQQQAQQNNAHAQAIQQVNAAVAAFNAAAAPAVQPVPPPALGPFNVPPALPANAAAAQQNFAAQHNQADPSHWTQGHREGSWAEMLDKLSPGPIFSDFLPQPQSWEEPLPARALTNLQTIELKSCGYVKLINNTTIDQLAIEAGSDHHLSPWFRGRQAALLPAMMTTNDRYIGRIVQHMPEHELNALQYAWGLSQGWVDRAKAEEVEYDGLLPGGTGRFSGKIEKGSNATN</sequence>
<dbReference type="OrthoDB" id="4194555at2759"/>
<dbReference type="EMBL" id="LKMD01000101">
    <property type="protein sequence ID" value="PIA98889.1"/>
    <property type="molecule type" value="Genomic_DNA"/>
</dbReference>
<dbReference type="AlphaFoldDB" id="A0A2G5I274"/>
<reference evidence="2 3" key="1">
    <citation type="submission" date="2015-10" db="EMBL/GenBank/DDBJ databases">
        <title>The cercosporin biosynthetic gene cluster was horizontally transferred to several fungal lineages and shown to be expanded in Cercospora beticola based on microsynteny with recipient genomes.</title>
        <authorList>
            <person name="De Jonge R."/>
            <person name="Ebert M.K."/>
            <person name="Suttle J.C."/>
            <person name="Jurick Ii W.M."/>
            <person name="Secor G.A."/>
            <person name="Thomma B.P."/>
            <person name="Van De Peer Y."/>
            <person name="Bolton M.D."/>
        </authorList>
    </citation>
    <scope>NUCLEOTIDE SEQUENCE [LARGE SCALE GENOMIC DNA]</scope>
    <source>
        <strain evidence="2 3">09-40</strain>
    </source>
</reference>
<name>A0A2G5I274_CERBT</name>
<accession>A0A2G5I274</accession>
<feature type="region of interest" description="Disordered" evidence="1">
    <location>
        <begin position="1"/>
        <end position="131"/>
    </location>
</feature>
<feature type="compositionally biased region" description="Polar residues" evidence="1">
    <location>
        <begin position="21"/>
        <end position="31"/>
    </location>
</feature>
<feature type="region of interest" description="Disordered" evidence="1">
    <location>
        <begin position="954"/>
        <end position="973"/>
    </location>
</feature>
<organism evidence="2 3">
    <name type="scientific">Cercospora beticola</name>
    <name type="common">Sugarbeet leaf spot fungus</name>
    <dbReference type="NCBI Taxonomy" id="122368"/>
    <lineage>
        <taxon>Eukaryota</taxon>
        <taxon>Fungi</taxon>
        <taxon>Dikarya</taxon>
        <taxon>Ascomycota</taxon>
        <taxon>Pezizomycotina</taxon>
        <taxon>Dothideomycetes</taxon>
        <taxon>Dothideomycetidae</taxon>
        <taxon>Mycosphaerellales</taxon>
        <taxon>Mycosphaerellaceae</taxon>
        <taxon>Cercospora</taxon>
    </lineage>
</organism>
<feature type="compositionally biased region" description="Low complexity" evidence="1">
    <location>
        <begin position="954"/>
        <end position="965"/>
    </location>
</feature>
<comment type="caution">
    <text evidence="2">The sequence shown here is derived from an EMBL/GenBank/DDBJ whole genome shotgun (WGS) entry which is preliminary data.</text>
</comment>
<gene>
    <name evidence="2" type="ORF">CB0940_02751</name>
</gene>
<proteinExistence type="predicted"/>
<evidence type="ECO:0008006" key="4">
    <source>
        <dbReference type="Google" id="ProtNLM"/>
    </source>
</evidence>